<keyword evidence="4 7" id="KW-0808">Transferase</keyword>
<feature type="modified residue" description="N6-(pyridoxal phosphate)lysine" evidence="6">
    <location>
        <position position="190"/>
    </location>
</feature>
<organism evidence="7">
    <name type="scientific">Amphichorda felina</name>
    <name type="common">Beauveria felina</name>
    <dbReference type="NCBI Taxonomy" id="37994"/>
    <lineage>
        <taxon>Eukaryota</taxon>
        <taxon>Fungi</taxon>
        <taxon>Dikarya</taxon>
        <taxon>Ascomycota</taxon>
        <taxon>Pezizomycotina</taxon>
        <taxon>Sordariomycetes</taxon>
        <taxon>Hypocreomycetidae</taxon>
        <taxon>Hypocreales</taxon>
        <taxon>Bionectriaceae</taxon>
        <taxon>Amphichorda</taxon>
    </lineage>
</organism>
<dbReference type="PANTHER" id="PTHR42825:SF2">
    <property type="entry name" value="BRANCHED-CHAIN-AMINO-ACID AMINOTRANSFERASE 3, CHLOROPLASTIC-RELATED"/>
    <property type="match status" value="1"/>
</dbReference>
<dbReference type="InterPro" id="IPR036038">
    <property type="entry name" value="Aminotransferase-like"/>
</dbReference>
<dbReference type="InterPro" id="IPR043131">
    <property type="entry name" value="BCAT-like_N"/>
</dbReference>
<evidence type="ECO:0000313" key="7">
    <source>
        <dbReference type="EMBL" id="ATQ39435.1"/>
    </source>
</evidence>
<protein>
    <submittedName>
        <fullName evidence="7">Aminotransferase</fullName>
    </submittedName>
</protein>
<keyword evidence="3 7" id="KW-0032">Aminotransferase</keyword>
<evidence type="ECO:0000256" key="5">
    <source>
        <dbReference type="ARBA" id="ARBA00022898"/>
    </source>
</evidence>
<dbReference type="SUPFAM" id="SSF56752">
    <property type="entry name" value="D-aminoacid aminotransferase-like PLP-dependent enzymes"/>
    <property type="match status" value="1"/>
</dbReference>
<evidence type="ECO:0000256" key="2">
    <source>
        <dbReference type="ARBA" id="ARBA00009320"/>
    </source>
</evidence>
<comment type="similarity">
    <text evidence="2">Belongs to the class-IV pyridoxal-phosphate-dependent aminotransferase family.</text>
</comment>
<sequence>MFPPPPASDIDWKNVDLSLKIPVKGHIEARHNASTGTWSAPVLETNPNISVSGMSPALNYGQQCFEGLKAYRQASGDIVIFRPEAHAARIAKSAVSVCLPPPPKDLFVECVRAAVAANAELVPPSSSNGALYIRPVLFGSSAQLALAPPEESILAVYVYPLLPYHGSAATDALVLEDFDRTAPFGTGPFKVGGNYAPVWKHAAAAKEKGYGITLHVDSATRTKIDEFSTSGFLGFKSDGGFEKTLIVPLAENAVQSVTSASLTRIAELKGWTIQRDEVPVHTLPSIQEVVAVGTVAVVVPIRSISRLSTSEKFTFPGTSDPEKIESQLLGLGRTLSEIVRGNREDIEGWCWKVTEHGRVSTPPSRL</sequence>
<name>A0A2D2AP87_AMPFL</name>
<dbReference type="PIRSF" id="PIRSF006468">
    <property type="entry name" value="BCAT1"/>
    <property type="match status" value="1"/>
</dbReference>
<dbReference type="EMBL" id="MF716954">
    <property type="protein sequence ID" value="ATQ39435.1"/>
    <property type="molecule type" value="Genomic_DNA"/>
</dbReference>
<accession>A0A2D2AP87</accession>
<evidence type="ECO:0000256" key="3">
    <source>
        <dbReference type="ARBA" id="ARBA00022576"/>
    </source>
</evidence>
<dbReference type="Gene3D" id="3.30.470.10">
    <property type="match status" value="1"/>
</dbReference>
<dbReference type="PANTHER" id="PTHR42825">
    <property type="entry name" value="AMINO ACID AMINOTRANSFERASE"/>
    <property type="match status" value="1"/>
</dbReference>
<evidence type="ECO:0000256" key="1">
    <source>
        <dbReference type="ARBA" id="ARBA00001933"/>
    </source>
</evidence>
<evidence type="ECO:0000256" key="6">
    <source>
        <dbReference type="PIRSR" id="PIRSR006468-1"/>
    </source>
</evidence>
<dbReference type="AlphaFoldDB" id="A0A2D2AP87"/>
<dbReference type="Gene3D" id="3.20.10.10">
    <property type="entry name" value="D-amino Acid Aminotransferase, subunit A, domain 2"/>
    <property type="match status" value="1"/>
</dbReference>
<evidence type="ECO:0000256" key="4">
    <source>
        <dbReference type="ARBA" id="ARBA00022679"/>
    </source>
</evidence>
<dbReference type="GO" id="GO:0009081">
    <property type="term" value="P:branched-chain amino acid metabolic process"/>
    <property type="evidence" value="ECO:0007669"/>
    <property type="project" value="InterPro"/>
</dbReference>
<dbReference type="Pfam" id="PF01063">
    <property type="entry name" value="Aminotran_4"/>
    <property type="match status" value="1"/>
</dbReference>
<reference evidence="7" key="1">
    <citation type="submission" date="2017-08" db="EMBL/GenBank/DDBJ databases">
        <title>Identification of cyclosporin C from Amphichorda felina using a Cryptococcus neoformans differential temperature sensitivity assay.</title>
        <authorList>
            <person name="Xu L."/>
            <person name="Li Y."/>
            <person name="Bills G."/>
        </authorList>
    </citation>
    <scope>NUCLEOTIDE SEQUENCE</scope>
    <source>
        <strain evidence="7">TTI-0347</strain>
    </source>
</reference>
<proteinExistence type="inferred from homology"/>
<dbReference type="InterPro" id="IPR005786">
    <property type="entry name" value="B_amino_transII"/>
</dbReference>
<dbReference type="InterPro" id="IPR043132">
    <property type="entry name" value="BCAT-like_C"/>
</dbReference>
<keyword evidence="5" id="KW-0663">Pyridoxal phosphate</keyword>
<dbReference type="GO" id="GO:0004084">
    <property type="term" value="F:branched-chain-amino-acid transaminase activity"/>
    <property type="evidence" value="ECO:0007669"/>
    <property type="project" value="InterPro"/>
</dbReference>
<comment type="cofactor">
    <cofactor evidence="1">
        <name>pyridoxal 5'-phosphate</name>
        <dbReference type="ChEBI" id="CHEBI:597326"/>
    </cofactor>
</comment>
<dbReference type="InterPro" id="IPR001544">
    <property type="entry name" value="Aminotrans_IV"/>
</dbReference>